<reference evidence="4 5" key="1">
    <citation type="submission" date="2023-07" db="EMBL/GenBank/DDBJ databases">
        <title>Sorghum-associated microbial communities from plants grown in Nebraska, USA.</title>
        <authorList>
            <person name="Schachtman D."/>
        </authorList>
    </citation>
    <scope>NUCLEOTIDE SEQUENCE [LARGE SCALE GENOMIC DNA]</scope>
    <source>
        <strain evidence="4 5">4099</strain>
    </source>
</reference>
<evidence type="ECO:0000313" key="4">
    <source>
        <dbReference type="EMBL" id="MDR7193898.1"/>
    </source>
</evidence>
<feature type="region of interest" description="Disordered" evidence="1">
    <location>
        <begin position="316"/>
        <end position="341"/>
    </location>
</feature>
<dbReference type="InterPro" id="IPR025178">
    <property type="entry name" value="Lnb_N"/>
</dbReference>
<feature type="transmembrane region" description="Helical" evidence="2">
    <location>
        <begin position="12"/>
        <end position="33"/>
    </location>
</feature>
<proteinExistence type="predicted"/>
<name>A0ABU1XYY7_9GAMM</name>
<comment type="caution">
    <text evidence="4">The sequence shown here is derived from an EMBL/GenBank/DDBJ whole genome shotgun (WGS) entry which is preliminary data.</text>
</comment>
<feature type="domain" description="Lnb N-terminal periplasmic" evidence="3">
    <location>
        <begin position="129"/>
        <end position="283"/>
    </location>
</feature>
<evidence type="ECO:0000259" key="3">
    <source>
        <dbReference type="Pfam" id="PF13387"/>
    </source>
</evidence>
<feature type="compositionally biased region" description="Basic and acidic residues" evidence="1">
    <location>
        <begin position="316"/>
        <end position="326"/>
    </location>
</feature>
<feature type="transmembrane region" description="Helical" evidence="2">
    <location>
        <begin position="39"/>
        <end position="56"/>
    </location>
</feature>
<gene>
    <name evidence="4" type="ORF">J2W68_002639</name>
</gene>
<keyword evidence="2" id="KW-1133">Transmembrane helix</keyword>
<sequence length="341" mass="38399">MAAARVALRRALRVLLCMAVGVFVLSGIGALWYQAPLRWLWLPLWSVLGVAMLLALAGRLPQPRRGRVLGAGLVATLVLLGWWQTVLPMQDRDWSDDVARLLDADVEGSRVTLRNVRNFDWTRNGDPVPRWETRRYDLDRLASADLVMSYWMGPAIAHTLVSFGFDDGSRVVFSLEIRKERHESFSAIGGFFKQFEAVLIAADERDIVRVRSNVRDEDVYLYRLAIPREQLRTLFLAYVDEAGTLQQAPRFYNTVTSNCTTIVFDIARHIAPGLPLDIRLLLSGWFGQYTHAHGGLAGQGPFARLEAAGRITDRARDADRDPDFSRAIRRGVPGIPESETR</sequence>
<evidence type="ECO:0000256" key="1">
    <source>
        <dbReference type="SAM" id="MobiDB-lite"/>
    </source>
</evidence>
<feature type="transmembrane region" description="Helical" evidence="2">
    <location>
        <begin position="68"/>
        <end position="85"/>
    </location>
</feature>
<organism evidence="4 5">
    <name type="scientific">Luteimonas terrae</name>
    <dbReference type="NCBI Taxonomy" id="1530191"/>
    <lineage>
        <taxon>Bacteria</taxon>
        <taxon>Pseudomonadati</taxon>
        <taxon>Pseudomonadota</taxon>
        <taxon>Gammaproteobacteria</taxon>
        <taxon>Lysobacterales</taxon>
        <taxon>Lysobacteraceae</taxon>
        <taxon>Luteimonas</taxon>
    </lineage>
</organism>
<keyword evidence="2" id="KW-0472">Membrane</keyword>
<keyword evidence="2" id="KW-0812">Transmembrane</keyword>
<dbReference type="EMBL" id="JAVDWO010000011">
    <property type="protein sequence ID" value="MDR7193898.1"/>
    <property type="molecule type" value="Genomic_DNA"/>
</dbReference>
<accession>A0ABU1XYY7</accession>
<dbReference type="Pfam" id="PF13387">
    <property type="entry name" value="Lnb_N"/>
    <property type="match status" value="1"/>
</dbReference>
<protein>
    <recommendedName>
        <fullName evidence="3">Lnb N-terminal periplasmic domain-containing protein</fullName>
    </recommendedName>
</protein>
<keyword evidence="5" id="KW-1185">Reference proteome</keyword>
<evidence type="ECO:0000313" key="5">
    <source>
        <dbReference type="Proteomes" id="UP001256588"/>
    </source>
</evidence>
<evidence type="ECO:0000256" key="2">
    <source>
        <dbReference type="SAM" id="Phobius"/>
    </source>
</evidence>
<dbReference type="Proteomes" id="UP001256588">
    <property type="component" value="Unassembled WGS sequence"/>
</dbReference>